<proteinExistence type="predicted"/>
<dbReference type="EMBL" id="VZAD01000052">
    <property type="protein sequence ID" value="MQP11539.1"/>
    <property type="molecule type" value="Genomic_DNA"/>
</dbReference>
<dbReference type="Pfam" id="PF14905">
    <property type="entry name" value="OMP_b-brl_3"/>
    <property type="match status" value="1"/>
</dbReference>
<sequence length="774" mass="87752">MRKFFFTIVVCLSTMSQMMAQNISGKIVDAKGEPLAFANVVLLNRQDSTFVNGAVSGENGCFSIDSSCSGGILKVTSVGYKTIFKDCKGVNVGVIKMEEDSKMLDEVVIKSSLPKTILKNGGMMTTIVGSVLEKAGTMEHLLDRIPNVSAQNGNIKVFGRGEPIIYINGRQMRDRSELDRLSSDNIRSVEVISNPGARYAASTKAVIRITTKKIQGDGFGFDATTEGSYDEKKNMGGYGRLNMYYRKNGLELGAYAYGAKQSSPDEKDLQQMTYLDKIWNQQDKTRWKNKTETFSSRLNVSYQFDDNNSLGANFSFLRNPKLITDGKTEGSVLRDEVLTETNTSIRSEFGQNSNLSSNIYYVGKVGKLGIDFNTDWFWSKGNNKNNIDEHYQEVNSEIQNQLVNSTTSKYNRLIASKMVLSYPLLGGDLSVGGEYSFTNRNTNYAIIPNTLSDNVRDRIKEGISSAFVIYSRDFGKLNMEAGLRYENVDFKYYDDGKYMAEQSKNYGNWFPSLSLSMPIGNVQMQLSYAADIDRPNYWVLRSGVQYSNHYTYETGNPFLVSEISRDISYDLAYKWLTFNLTYEHVSDPIYQTVEMYKDNATIGLMRMINGKSYNNVSSMLNLQPAFGIWHPMLSAMVEKQWFKLETRDGHNLNKPVAELKLNNTFDTKWAMFSVMMTYITKGYEENLYIYKPMFNTDVSIYKSFLKDCLTFQLYVNDVFGTNDSHIIGKYGKLKETIFDEFSTSKISLTVRYKFNTTRSKYKGTGAGQSQKDRM</sequence>
<keyword evidence="7" id="KW-1185">Reference proteome</keyword>
<comment type="caution">
    <text evidence="6">The sequence shown here is derived from an EMBL/GenBank/DDBJ whole genome shotgun (WGS) entry which is preliminary data.</text>
</comment>
<organism evidence="6 7">
    <name type="scientific">Segatella copri</name>
    <dbReference type="NCBI Taxonomy" id="165179"/>
    <lineage>
        <taxon>Bacteria</taxon>
        <taxon>Pseudomonadati</taxon>
        <taxon>Bacteroidota</taxon>
        <taxon>Bacteroidia</taxon>
        <taxon>Bacteroidales</taxon>
        <taxon>Prevotellaceae</taxon>
        <taxon>Segatella</taxon>
    </lineage>
</organism>
<name>A0A6A7WAL8_9BACT</name>
<dbReference type="InterPro" id="IPR036942">
    <property type="entry name" value="Beta-barrel_TonB_sf"/>
</dbReference>
<evidence type="ECO:0000256" key="1">
    <source>
        <dbReference type="ARBA" id="ARBA00004442"/>
    </source>
</evidence>
<dbReference type="GO" id="GO:0009279">
    <property type="term" value="C:cell outer membrane"/>
    <property type="evidence" value="ECO:0007669"/>
    <property type="project" value="UniProtKB-SubCell"/>
</dbReference>
<dbReference type="Pfam" id="PF13715">
    <property type="entry name" value="CarbopepD_reg_2"/>
    <property type="match status" value="1"/>
</dbReference>
<evidence type="ECO:0000259" key="5">
    <source>
        <dbReference type="Pfam" id="PF14905"/>
    </source>
</evidence>
<dbReference type="InterPro" id="IPR041700">
    <property type="entry name" value="OMP_b-brl_3"/>
</dbReference>
<comment type="subcellular location">
    <subcellularLocation>
        <location evidence="1">Cell outer membrane</location>
    </subcellularLocation>
</comment>
<dbReference type="Proteomes" id="UP000384372">
    <property type="component" value="Unassembled WGS sequence"/>
</dbReference>
<evidence type="ECO:0000256" key="4">
    <source>
        <dbReference type="SAM" id="SignalP"/>
    </source>
</evidence>
<dbReference type="Gene3D" id="2.40.170.20">
    <property type="entry name" value="TonB-dependent receptor, beta-barrel domain"/>
    <property type="match status" value="1"/>
</dbReference>
<reference evidence="6 7" key="1">
    <citation type="submission" date="2019-09" db="EMBL/GenBank/DDBJ databases">
        <title>Distinct polysaccharide growth profiles of human intestinal Prevotella copri isolates.</title>
        <authorList>
            <person name="Fehlner-Peach H."/>
            <person name="Magnabosco C."/>
            <person name="Raghavan V."/>
            <person name="Scher J.U."/>
            <person name="Tett A."/>
            <person name="Cox L.M."/>
            <person name="Gottsegen C."/>
            <person name="Watters A."/>
            <person name="Wiltshire- Gordon J.D."/>
            <person name="Segata N."/>
            <person name="Bonneau R."/>
            <person name="Littman D.R."/>
        </authorList>
    </citation>
    <scope>NUCLEOTIDE SEQUENCE [LARGE SCALE GENOMIC DNA]</scope>
    <source>
        <strain evidence="7">iAQ1173</strain>
    </source>
</reference>
<feature type="chain" id="PRO_5025681985" evidence="4">
    <location>
        <begin position="21"/>
        <end position="774"/>
    </location>
</feature>
<keyword evidence="2" id="KW-0472">Membrane</keyword>
<evidence type="ECO:0000256" key="3">
    <source>
        <dbReference type="ARBA" id="ARBA00023237"/>
    </source>
</evidence>
<accession>A0A6A7WAL8</accession>
<gene>
    <name evidence="6" type="ORF">F7D20_06060</name>
</gene>
<dbReference type="OrthoDB" id="905020at2"/>
<evidence type="ECO:0000256" key="2">
    <source>
        <dbReference type="ARBA" id="ARBA00023136"/>
    </source>
</evidence>
<dbReference type="SUPFAM" id="SSF56935">
    <property type="entry name" value="Porins"/>
    <property type="match status" value="1"/>
</dbReference>
<feature type="signal peptide" evidence="4">
    <location>
        <begin position="1"/>
        <end position="20"/>
    </location>
</feature>
<feature type="domain" description="Outer membrane protein beta-barrel" evidence="5">
    <location>
        <begin position="370"/>
        <end position="752"/>
    </location>
</feature>
<evidence type="ECO:0000313" key="7">
    <source>
        <dbReference type="Proteomes" id="UP000384372"/>
    </source>
</evidence>
<evidence type="ECO:0000313" key="6">
    <source>
        <dbReference type="EMBL" id="MQP11539.1"/>
    </source>
</evidence>
<dbReference type="AlphaFoldDB" id="A0A6A7WAL8"/>
<protein>
    <submittedName>
        <fullName evidence="6">TonB-dependent receptor</fullName>
    </submittedName>
</protein>
<dbReference type="SUPFAM" id="SSF49464">
    <property type="entry name" value="Carboxypeptidase regulatory domain-like"/>
    <property type="match status" value="1"/>
</dbReference>
<keyword evidence="3" id="KW-0998">Cell outer membrane</keyword>
<dbReference type="Gene3D" id="2.170.130.10">
    <property type="entry name" value="TonB-dependent receptor, plug domain"/>
    <property type="match status" value="1"/>
</dbReference>
<dbReference type="InterPro" id="IPR037066">
    <property type="entry name" value="Plug_dom_sf"/>
</dbReference>
<dbReference type="InterPro" id="IPR008969">
    <property type="entry name" value="CarboxyPept-like_regulatory"/>
</dbReference>
<keyword evidence="4" id="KW-0732">Signal</keyword>
<keyword evidence="6" id="KW-0675">Receptor</keyword>